<dbReference type="Pfam" id="PF01135">
    <property type="entry name" value="PCMT"/>
    <property type="match status" value="2"/>
</dbReference>
<evidence type="ECO:0000256" key="1">
    <source>
        <dbReference type="ARBA" id="ARBA00004496"/>
    </source>
</evidence>
<evidence type="ECO:0000256" key="10">
    <source>
        <dbReference type="ARBA" id="ARBA00031323"/>
    </source>
</evidence>
<protein>
    <recommendedName>
        <fullName evidence="4">Protein-L-isoaspartate O-methyltransferase</fullName>
        <ecNumber evidence="3">2.1.1.77</ecNumber>
    </recommendedName>
    <alternativeName>
        <fullName evidence="11">L-isoaspartyl protein carboxyl methyltransferase</fullName>
    </alternativeName>
    <alternativeName>
        <fullName evidence="9">Protein L-isoaspartyl methyltransferase</fullName>
    </alternativeName>
    <alternativeName>
        <fullName evidence="10">Protein-beta-aspartate methyltransferase</fullName>
    </alternativeName>
</protein>
<evidence type="ECO:0000256" key="9">
    <source>
        <dbReference type="ARBA" id="ARBA00030757"/>
    </source>
</evidence>
<keyword evidence="6 13" id="KW-0489">Methyltransferase</keyword>
<evidence type="ECO:0000256" key="4">
    <source>
        <dbReference type="ARBA" id="ARBA00013346"/>
    </source>
</evidence>
<gene>
    <name evidence="13" type="ORF">HNR50_000064</name>
</gene>
<accession>A0A841R4V7</accession>
<evidence type="ECO:0000256" key="5">
    <source>
        <dbReference type="ARBA" id="ARBA00022490"/>
    </source>
</evidence>
<dbReference type="RefSeq" id="WP_184742265.1">
    <property type="nucleotide sequence ID" value="NZ_JACHGJ010000001.1"/>
</dbReference>
<feature type="signal peptide" evidence="12">
    <location>
        <begin position="1"/>
        <end position="25"/>
    </location>
</feature>
<evidence type="ECO:0000256" key="11">
    <source>
        <dbReference type="ARBA" id="ARBA00031350"/>
    </source>
</evidence>
<comment type="similarity">
    <text evidence="2">Belongs to the methyltransferase superfamily. L-isoaspartyl/D-aspartyl protein methyltransferase family.</text>
</comment>
<keyword evidence="5" id="KW-0963">Cytoplasm</keyword>
<dbReference type="SUPFAM" id="SSF53335">
    <property type="entry name" value="S-adenosyl-L-methionine-dependent methyltransferases"/>
    <property type="match status" value="1"/>
</dbReference>
<dbReference type="GO" id="GO:0005737">
    <property type="term" value="C:cytoplasm"/>
    <property type="evidence" value="ECO:0007669"/>
    <property type="project" value="UniProtKB-SubCell"/>
</dbReference>
<sequence length="221" mass="24519">MKYRFFASILFLSIFLIPLYPQNDANTSALNMLANELFPESDENETAMRKAFISVPRADYLEGTYKNLAYRDLPLPAGGGLIHPAPSLIASILKEASISDSTRVFLIGRNTSYISEIISKLTNFLYVSDPGLSADPNEINYQGKKNLSYFGWIEDSPFNLIIIFGSLNEIPRSLVNQLSINGKIIAPLESQTGNQILVSAVKYNDGFSIKSIGPSYIHKLQ</sequence>
<dbReference type="Gene3D" id="3.40.50.150">
    <property type="entry name" value="Vaccinia Virus protein VP39"/>
    <property type="match status" value="2"/>
</dbReference>
<dbReference type="GO" id="GO:0004719">
    <property type="term" value="F:protein-L-isoaspartate (D-aspartate) O-methyltransferase activity"/>
    <property type="evidence" value="ECO:0007669"/>
    <property type="project" value="UniProtKB-EC"/>
</dbReference>
<reference evidence="13 14" key="1">
    <citation type="submission" date="2020-08" db="EMBL/GenBank/DDBJ databases">
        <title>Genomic Encyclopedia of Type Strains, Phase IV (KMG-IV): sequencing the most valuable type-strain genomes for metagenomic binning, comparative biology and taxonomic classification.</title>
        <authorList>
            <person name="Goeker M."/>
        </authorList>
    </citation>
    <scope>NUCLEOTIDE SEQUENCE [LARGE SCALE GENOMIC DNA]</scope>
    <source>
        <strain evidence="13 14">DSM 2461</strain>
    </source>
</reference>
<evidence type="ECO:0000313" key="13">
    <source>
        <dbReference type="EMBL" id="MBB6478431.1"/>
    </source>
</evidence>
<evidence type="ECO:0000313" key="14">
    <source>
        <dbReference type="Proteomes" id="UP000587760"/>
    </source>
</evidence>
<dbReference type="EMBL" id="JACHGJ010000001">
    <property type="protein sequence ID" value="MBB6478431.1"/>
    <property type="molecule type" value="Genomic_DNA"/>
</dbReference>
<evidence type="ECO:0000256" key="3">
    <source>
        <dbReference type="ARBA" id="ARBA00011890"/>
    </source>
</evidence>
<evidence type="ECO:0000256" key="8">
    <source>
        <dbReference type="ARBA" id="ARBA00022691"/>
    </source>
</evidence>
<evidence type="ECO:0000256" key="12">
    <source>
        <dbReference type="SAM" id="SignalP"/>
    </source>
</evidence>
<proteinExistence type="inferred from homology"/>
<feature type="chain" id="PRO_5032949105" description="Protein-L-isoaspartate O-methyltransferase" evidence="12">
    <location>
        <begin position="26"/>
        <end position="221"/>
    </location>
</feature>
<evidence type="ECO:0000256" key="7">
    <source>
        <dbReference type="ARBA" id="ARBA00022679"/>
    </source>
</evidence>
<dbReference type="GO" id="GO:0032259">
    <property type="term" value="P:methylation"/>
    <property type="evidence" value="ECO:0007669"/>
    <property type="project" value="UniProtKB-KW"/>
</dbReference>
<evidence type="ECO:0000256" key="2">
    <source>
        <dbReference type="ARBA" id="ARBA00005369"/>
    </source>
</evidence>
<name>A0A841R4V7_9SPIO</name>
<dbReference type="InterPro" id="IPR029063">
    <property type="entry name" value="SAM-dependent_MTases_sf"/>
</dbReference>
<dbReference type="AlphaFoldDB" id="A0A841R4V7"/>
<keyword evidence="8" id="KW-0949">S-adenosyl-L-methionine</keyword>
<keyword evidence="7 13" id="KW-0808">Transferase</keyword>
<dbReference type="Proteomes" id="UP000587760">
    <property type="component" value="Unassembled WGS sequence"/>
</dbReference>
<comment type="subcellular location">
    <subcellularLocation>
        <location evidence="1">Cytoplasm</location>
    </subcellularLocation>
</comment>
<dbReference type="EC" id="2.1.1.77" evidence="3"/>
<comment type="caution">
    <text evidence="13">The sequence shown here is derived from an EMBL/GenBank/DDBJ whole genome shotgun (WGS) entry which is preliminary data.</text>
</comment>
<evidence type="ECO:0000256" key="6">
    <source>
        <dbReference type="ARBA" id="ARBA00022603"/>
    </source>
</evidence>
<keyword evidence="14" id="KW-1185">Reference proteome</keyword>
<organism evidence="13 14">
    <name type="scientific">Spirochaeta isovalerica</name>
    <dbReference type="NCBI Taxonomy" id="150"/>
    <lineage>
        <taxon>Bacteria</taxon>
        <taxon>Pseudomonadati</taxon>
        <taxon>Spirochaetota</taxon>
        <taxon>Spirochaetia</taxon>
        <taxon>Spirochaetales</taxon>
        <taxon>Spirochaetaceae</taxon>
        <taxon>Spirochaeta</taxon>
    </lineage>
</organism>
<dbReference type="PANTHER" id="PTHR11579">
    <property type="entry name" value="PROTEIN-L-ISOASPARTATE O-METHYLTRANSFERASE"/>
    <property type="match status" value="1"/>
</dbReference>
<dbReference type="PANTHER" id="PTHR11579:SF0">
    <property type="entry name" value="PROTEIN-L-ISOASPARTATE(D-ASPARTATE) O-METHYLTRANSFERASE"/>
    <property type="match status" value="1"/>
</dbReference>
<keyword evidence="12" id="KW-0732">Signal</keyword>
<dbReference type="InterPro" id="IPR000682">
    <property type="entry name" value="PCMT"/>
</dbReference>